<protein>
    <submittedName>
        <fullName evidence="2">Uncharacterized protein</fullName>
    </submittedName>
</protein>
<dbReference type="STRING" id="471855.Shel_15750"/>
<evidence type="ECO:0000256" key="1">
    <source>
        <dbReference type="SAM" id="MobiDB-lite"/>
    </source>
</evidence>
<accession>C7N6Q9</accession>
<dbReference type="RefSeq" id="WP_012798696.1">
    <property type="nucleotide sequence ID" value="NC_013165.1"/>
</dbReference>
<keyword evidence="3" id="KW-1185">Reference proteome</keyword>
<proteinExistence type="predicted"/>
<dbReference type="AlphaFoldDB" id="C7N6Q9"/>
<dbReference type="KEGG" id="shi:Shel_15750"/>
<organism evidence="2 3">
    <name type="scientific">Slackia heliotrinireducens (strain ATCC 29202 / DSM 20476 / NCTC 11029 / RHS 1)</name>
    <name type="common">Peptococcus heliotrinreducens</name>
    <dbReference type="NCBI Taxonomy" id="471855"/>
    <lineage>
        <taxon>Bacteria</taxon>
        <taxon>Bacillati</taxon>
        <taxon>Actinomycetota</taxon>
        <taxon>Coriobacteriia</taxon>
        <taxon>Eggerthellales</taxon>
        <taxon>Eggerthellaceae</taxon>
        <taxon>Slackia</taxon>
    </lineage>
</organism>
<name>C7N6Q9_SLAHD</name>
<sequence length="83" mass="9042">MTVVDKLLKWDELRVQLKAATAAGKELACENADLRIANEMLRRENERLRDSAGSIPSVNYERKTGPDEAAEAGADGIVNTEVG</sequence>
<feature type="region of interest" description="Disordered" evidence="1">
    <location>
        <begin position="46"/>
        <end position="83"/>
    </location>
</feature>
<reference evidence="2 3" key="1">
    <citation type="journal article" date="2009" name="Stand. Genomic Sci.">
        <title>Complete genome sequence of Slackia heliotrinireducens type strain (RHS 1).</title>
        <authorList>
            <person name="Pukall R."/>
            <person name="Lapidus A."/>
            <person name="Nolan M."/>
            <person name="Copeland A."/>
            <person name="Glavina Del Rio T."/>
            <person name="Lucas S."/>
            <person name="Chen F."/>
            <person name="Tice H."/>
            <person name="Cheng J.F."/>
            <person name="Chertkov O."/>
            <person name="Bruce D."/>
            <person name="Goodwin L."/>
            <person name="Kuske C."/>
            <person name="Brettin T."/>
            <person name="Detter J.C."/>
            <person name="Han C."/>
            <person name="Pitluck S."/>
            <person name="Pati A."/>
            <person name="Mavrommatis K."/>
            <person name="Ivanova N."/>
            <person name="Ovchinnikova G."/>
            <person name="Chen A."/>
            <person name="Palaniappan K."/>
            <person name="Schneider S."/>
            <person name="Rohde M."/>
            <person name="Chain P."/>
            <person name="D'haeseleer P."/>
            <person name="Goker M."/>
            <person name="Bristow J."/>
            <person name="Eisen J.A."/>
            <person name="Markowitz V."/>
            <person name="Kyrpides N.C."/>
            <person name="Klenk H.P."/>
            <person name="Hugenholtz P."/>
        </authorList>
    </citation>
    <scope>NUCLEOTIDE SEQUENCE [LARGE SCALE GENOMIC DNA]</scope>
    <source>
        <strain evidence="3">ATCC 29202 / DSM 20476 / NCTC 11029 / RHS 1</strain>
    </source>
</reference>
<dbReference type="EMBL" id="CP001684">
    <property type="protein sequence ID" value="ACV22594.1"/>
    <property type="molecule type" value="Genomic_DNA"/>
</dbReference>
<dbReference type="HOGENOM" id="CLU_2540782_0_0_11"/>
<evidence type="ECO:0000313" key="2">
    <source>
        <dbReference type="EMBL" id="ACV22594.1"/>
    </source>
</evidence>
<dbReference type="Proteomes" id="UP000002026">
    <property type="component" value="Chromosome"/>
</dbReference>
<gene>
    <name evidence="2" type="ordered locus">Shel_15750</name>
</gene>
<evidence type="ECO:0000313" key="3">
    <source>
        <dbReference type="Proteomes" id="UP000002026"/>
    </source>
</evidence>